<protein>
    <recommendedName>
        <fullName evidence="4">Methyltransferase domain-containing protein</fullName>
    </recommendedName>
</protein>
<dbReference type="EMBL" id="WUUS01000011">
    <property type="protein sequence ID" value="MXR42930.1"/>
    <property type="molecule type" value="Genomic_DNA"/>
</dbReference>
<comment type="caution">
    <text evidence="2">The sequence shown here is derived from an EMBL/GenBank/DDBJ whole genome shotgun (WGS) entry which is preliminary data.</text>
</comment>
<gene>
    <name evidence="2" type="ORF">GRX01_16470</name>
</gene>
<feature type="region of interest" description="Disordered" evidence="1">
    <location>
        <begin position="13"/>
        <end position="58"/>
    </location>
</feature>
<dbReference type="RefSeq" id="WP_159670174.1">
    <property type="nucleotide sequence ID" value="NZ_WUUS01000011.1"/>
</dbReference>
<feature type="compositionally biased region" description="Basic and acidic residues" evidence="1">
    <location>
        <begin position="13"/>
        <end position="23"/>
    </location>
</feature>
<dbReference type="SUPFAM" id="SSF53335">
    <property type="entry name" value="S-adenosyl-L-methionine-dependent methyltransferases"/>
    <property type="match status" value="1"/>
</dbReference>
<reference evidence="2 3" key="1">
    <citation type="submission" date="2019-12" db="EMBL/GenBank/DDBJ databases">
        <title>Isolation and characterization of three novel carbon monoxide-oxidizing members of Halobacteria from salione crusts and soils.</title>
        <authorList>
            <person name="Myers M.R."/>
            <person name="King G.M."/>
        </authorList>
    </citation>
    <scope>NUCLEOTIDE SEQUENCE [LARGE SCALE GENOMIC DNA]</scope>
    <source>
        <strain evidence="2 3">WSA2</strain>
    </source>
</reference>
<dbReference type="Proteomes" id="UP000437065">
    <property type="component" value="Unassembled WGS sequence"/>
</dbReference>
<dbReference type="OrthoDB" id="338984at2157"/>
<evidence type="ECO:0000313" key="2">
    <source>
        <dbReference type="EMBL" id="MXR42930.1"/>
    </source>
</evidence>
<accession>A0A6B0T3P3</accession>
<evidence type="ECO:0008006" key="4">
    <source>
        <dbReference type="Google" id="ProtNLM"/>
    </source>
</evidence>
<dbReference type="Gene3D" id="3.40.50.150">
    <property type="entry name" value="Vaccinia Virus protein VP39"/>
    <property type="match status" value="1"/>
</dbReference>
<evidence type="ECO:0000313" key="3">
    <source>
        <dbReference type="Proteomes" id="UP000437065"/>
    </source>
</evidence>
<dbReference type="InterPro" id="IPR029063">
    <property type="entry name" value="SAM-dependent_MTases_sf"/>
</dbReference>
<keyword evidence="3" id="KW-1185">Reference proteome</keyword>
<sequence length="317" mass="33581">MEGDDVAYLEAARTVDDRAHSDAATDAFRTALERPTLGRPARERPTPGADEGSGSADGVRVFEAGAGTCGMLRRLLDDGALPAGEWVAVDADERVLSAGRDRLHEAARVAGYGVETEGSELLLELPDDATLRVRFAVGDAREVADDRGGDFDGVVARSFADLLAPDDVLDLLGTAAPDGWYHLPLTFDGETRFAPEHPTDHAVIDAFHGTMRNRGRAATLLAERFREAGTPPTVDARADWVIEGTSDGAETHGGAAYPADEGTFLRIVLDTVVASVRESGAVSAATLSAWAGTRTAQLERGELGYVAVNRDLFGRVP</sequence>
<proteinExistence type="predicted"/>
<evidence type="ECO:0000256" key="1">
    <source>
        <dbReference type="SAM" id="MobiDB-lite"/>
    </source>
</evidence>
<name>A0A6B0T3P3_9EURY</name>
<organism evidence="2 3">
    <name type="scientific">Halobaculum saliterrae</name>
    <dbReference type="NCBI Taxonomy" id="2073113"/>
    <lineage>
        <taxon>Archaea</taxon>
        <taxon>Methanobacteriati</taxon>
        <taxon>Methanobacteriota</taxon>
        <taxon>Stenosarchaea group</taxon>
        <taxon>Halobacteria</taxon>
        <taxon>Halobacteriales</taxon>
        <taxon>Haloferacaceae</taxon>
        <taxon>Halobaculum</taxon>
    </lineage>
</organism>
<dbReference type="AlphaFoldDB" id="A0A6B0T3P3"/>